<reference evidence="22 23" key="1">
    <citation type="submission" date="2009-08" db="EMBL/GenBank/DDBJ databases">
        <title>The Genome Sequence of Spizellomyces punctatus strain DAOM BR117.</title>
        <authorList>
            <consortium name="The Broad Institute Genome Sequencing Platform"/>
            <person name="Russ C."/>
            <person name="Cuomo C."/>
            <person name="Shea T."/>
            <person name="Young S.K."/>
            <person name="Zeng Q."/>
            <person name="Koehrsen M."/>
            <person name="Haas B."/>
            <person name="Borodovsky M."/>
            <person name="Guigo R."/>
            <person name="Alvarado L."/>
            <person name="Berlin A."/>
            <person name="Bochicchio J."/>
            <person name="Borenstein D."/>
            <person name="Chapman S."/>
            <person name="Chen Z."/>
            <person name="Engels R."/>
            <person name="Freedman E."/>
            <person name="Gellesch M."/>
            <person name="Goldberg J."/>
            <person name="Griggs A."/>
            <person name="Gujja S."/>
            <person name="Heiman D."/>
            <person name="Hepburn T."/>
            <person name="Howarth C."/>
            <person name="Jen D."/>
            <person name="Larson L."/>
            <person name="Lewis B."/>
            <person name="Mehta T."/>
            <person name="Park D."/>
            <person name="Pearson M."/>
            <person name="Roberts A."/>
            <person name="Saif S."/>
            <person name="Shenoy N."/>
            <person name="Sisk P."/>
            <person name="Stolte C."/>
            <person name="Sykes S."/>
            <person name="Thomson T."/>
            <person name="Walk T."/>
            <person name="White J."/>
            <person name="Yandava C."/>
            <person name="Burger G."/>
            <person name="Gray M.W."/>
            <person name="Holland P.W.H."/>
            <person name="King N."/>
            <person name="Lang F.B.F."/>
            <person name="Roger A.J."/>
            <person name="Ruiz-Trillo I."/>
            <person name="Lander E."/>
            <person name="Nusbaum C."/>
        </authorList>
    </citation>
    <scope>NUCLEOTIDE SEQUENCE [LARGE SCALE GENOMIC DNA]</scope>
    <source>
        <strain evidence="22 23">DAOM BR117</strain>
    </source>
</reference>
<dbReference type="InterPro" id="IPR036412">
    <property type="entry name" value="HAD-like_sf"/>
</dbReference>
<feature type="transmembrane region" description="Helical" evidence="18">
    <location>
        <begin position="1059"/>
        <end position="1080"/>
    </location>
</feature>
<dbReference type="InterPro" id="IPR018303">
    <property type="entry name" value="ATPase_P-typ_P_site"/>
</dbReference>
<feature type="compositionally biased region" description="Polar residues" evidence="19">
    <location>
        <begin position="1400"/>
        <end position="1415"/>
    </location>
</feature>
<feature type="binding site" evidence="16">
    <location>
        <position position="950"/>
    </location>
    <ligand>
        <name>ATP</name>
        <dbReference type="ChEBI" id="CHEBI:30616"/>
    </ligand>
</feature>
<name>A0A0L0HAE6_SPIPD</name>
<evidence type="ECO:0000256" key="16">
    <source>
        <dbReference type="PIRSR" id="PIRSR606539-2"/>
    </source>
</evidence>
<evidence type="ECO:0000259" key="20">
    <source>
        <dbReference type="Pfam" id="PF16209"/>
    </source>
</evidence>
<dbReference type="InParanoid" id="A0A0L0HAE6"/>
<feature type="domain" description="P-type ATPase C-terminal" evidence="21">
    <location>
        <begin position="996"/>
        <end position="1243"/>
    </location>
</feature>
<evidence type="ECO:0000313" key="23">
    <source>
        <dbReference type="Proteomes" id="UP000053201"/>
    </source>
</evidence>
<feature type="compositionally biased region" description="Basic and acidic residues" evidence="19">
    <location>
        <begin position="1557"/>
        <end position="1573"/>
    </location>
</feature>
<dbReference type="GO" id="GO:0016887">
    <property type="term" value="F:ATP hydrolysis activity"/>
    <property type="evidence" value="ECO:0007669"/>
    <property type="project" value="InterPro"/>
</dbReference>
<dbReference type="NCBIfam" id="TIGR01494">
    <property type="entry name" value="ATPase_P-type"/>
    <property type="match status" value="1"/>
</dbReference>
<dbReference type="RefSeq" id="XP_016605698.1">
    <property type="nucleotide sequence ID" value="XM_016755302.1"/>
</dbReference>
<feature type="binding site" evidence="16">
    <location>
        <position position="733"/>
    </location>
    <ligand>
        <name>ATP</name>
        <dbReference type="ChEBI" id="CHEBI:30616"/>
    </ligand>
</feature>
<evidence type="ECO:0000256" key="3">
    <source>
        <dbReference type="ARBA" id="ARBA00022448"/>
    </source>
</evidence>
<dbReference type="InterPro" id="IPR032630">
    <property type="entry name" value="P_typ_ATPase_c"/>
</dbReference>
<feature type="binding site" evidence="16">
    <location>
        <position position="849"/>
    </location>
    <ligand>
        <name>ATP</name>
        <dbReference type="ChEBI" id="CHEBI:30616"/>
    </ligand>
</feature>
<feature type="region of interest" description="Disordered" evidence="19">
    <location>
        <begin position="1493"/>
        <end position="1531"/>
    </location>
</feature>
<evidence type="ECO:0000256" key="14">
    <source>
        <dbReference type="ARBA" id="ARBA00049128"/>
    </source>
</evidence>
<dbReference type="VEuPathDB" id="FungiDB:SPPG_07125"/>
<dbReference type="InterPro" id="IPR023214">
    <property type="entry name" value="HAD_sf"/>
</dbReference>
<feature type="binding site" evidence="17">
    <location>
        <position position="974"/>
    </location>
    <ligand>
        <name>Mg(2+)</name>
        <dbReference type="ChEBI" id="CHEBI:18420"/>
    </ligand>
</feature>
<feature type="binding site" evidence="16">
    <location>
        <position position="850"/>
    </location>
    <ligand>
        <name>ATP</name>
        <dbReference type="ChEBI" id="CHEBI:30616"/>
    </ligand>
</feature>
<evidence type="ECO:0000256" key="2">
    <source>
        <dbReference type="ARBA" id="ARBA00008109"/>
    </source>
</evidence>
<feature type="active site" description="4-aspartylphosphate intermediate" evidence="15">
    <location>
        <position position="538"/>
    </location>
</feature>
<dbReference type="PRINTS" id="PR00119">
    <property type="entry name" value="CATATPASE"/>
</dbReference>
<dbReference type="Pfam" id="PF13246">
    <property type="entry name" value="Cation_ATPase"/>
    <property type="match status" value="1"/>
</dbReference>
<sequence length="1670" mass="185148">MGKKRNWFGGRSKLDLGESPNTDIPTDPPAATPQGVAAASDLHAKRRIWINMPMQPPYIDEQTGRPAVWYKRNKIRTSKYTVISFLPKNIFEQFRSVANFYFTSLVILQCFPPFLQVSPVLTAAPIVIIVAATALKDAIEDWKRHRSDASVNKASTYLLSNWNNTNHVEHHAFNFKRTYKMVKRSIRQALRACFTAPFKARKPAGTETVGRPAMIAADDYMHDVESDDEERAVPNGKRASHTSSGQSVWKLSNWEDVRVGDFVFLRNDDPVPADIAILSTSERDGLCYVETKNLDGETNLKVRRGVPDFESVRTPEDCHGIRAFLDSEPPTSNLYAYSGVLTIQGSPSSSAPTRASVSSQDSPKTVVPIGISGVLLRGCILRNTKWVIGMAIFTGEDTKIMMNSGSTPSKRSRIDRQINPQVLVNFMLLSAMCMICAVIAAMYASTYIHEGAVFAGNATSDMESPSYTAFVTFFLCMIIFQNIIPIALVISVEVAKLFQSFMIHIDEEMYDVESDKRVTPQAWNLCDDLGQIEYIFSDKTGTLTCNTMEFRKCTINGVMYGGTFVSEAAMGAAERSGSELDTKALANTRAEAEKQMIAGMKELFDTRYLAPKLSFIDADLPRHVRDNGVQARRIREFFTLLAVCHTVLVEKPDKSDENHLEYKAQSPDEAALVAAARDVGFAFLKRTDNRVEVDVMGQWRTYTILHVLEFNSDRKRMSVIIKRPEGDIILLCKGADSVIYDRLSKDNDPELMDVTSTHLENFANEGLRTLCLSYRIIPPDFYERWAERYRAAQALIENRERECDLVAEGIERELILMGATAIEDKLQDGVPETIGILAKAGIKIWVLTGDKMETAINIGFACNLLKRNMILIVVKSDSLDSTFQQLTEALERFWTADGRPSSATGEAEYAFIIDGESLKYALEPRCKALLLELGCRCRAVVCCRVSPLQKAMVVQLVRKGLGAMCLAIGDGANDVSMIQEADVGIGISGKEGLQAVMAADYAIGQFRFLGRLLLVHGRWAYLRTAEMVLNYFYKNVVYLFVLFWYQFDNGFSASTVTDYTYSMWFQTFFTLLPTIAIGTLDQDVNDRVSMMVPQLYLKGIRQTLYTMERFWLYIFDGIYQSVVIYFIAYAIFRDSIPYHQGWDATKDDMGTLCAMGIILTVNFYAALNIMNWTWMILLAFVITICIWFGYLLVYISAPANPPYGQLQVLLPSATFWLSVVLSVFLALFPRFLGKFVIGWFWPSDTDLVREVQQYCWKEGEELRLDEDGGKKHDAPAPEPKDEGSDSERGDVVRSSASMRRNFSDNLLSRRRQSTSKGMTSSTGGESDGSMRRAQSGMLGSQEIVGIRPTPLPQPPLLLPASIDPAGHMIPGHHGVETPSDGFGDYAHSRHHKKRALFVDTNGNRPSVGASSTVSDASEPGEPTTHSRRPSAFRPRSISAAVKGVGKKVGHVVQRLRDRSHRLGTHGRAGSLVIFMGANGQEMCNTGFAFSHDEGMSPVITPTRPPAPPREDSNDAMSPNSSNQHPRSRSATPVQRLVGALRPGFHHHHNNNHNHHVHFNDREHGGNAMEMREGEGGSRMLGVGVAGVMVGAVGAAVAGAIRVSVGDAEKPPEGEVTGTAVSAGDLAGNTEIGEAEEGQTREENVKVSVENVPTTIVGDETDLEKGHAEET</sequence>
<evidence type="ECO:0000256" key="5">
    <source>
        <dbReference type="ARBA" id="ARBA00022692"/>
    </source>
</evidence>
<evidence type="ECO:0000256" key="9">
    <source>
        <dbReference type="ARBA" id="ARBA00022842"/>
    </source>
</evidence>
<dbReference type="FunFam" id="3.40.50.1000:FF:000014">
    <property type="entry name" value="Phospholipid-transporting ATPase"/>
    <property type="match status" value="1"/>
</dbReference>
<keyword evidence="8 16" id="KW-0067">ATP-binding</keyword>
<keyword evidence="4" id="KW-0597">Phosphoprotein</keyword>
<evidence type="ECO:0000256" key="11">
    <source>
        <dbReference type="ARBA" id="ARBA00022989"/>
    </source>
</evidence>
<dbReference type="InterPro" id="IPR001757">
    <property type="entry name" value="P_typ_ATPase"/>
</dbReference>
<keyword evidence="23" id="KW-1185">Reference proteome</keyword>
<dbReference type="Pfam" id="PF16212">
    <property type="entry name" value="PhoLip_ATPase_C"/>
    <property type="match status" value="1"/>
</dbReference>
<dbReference type="OMA" id="FIGTMEW"/>
<dbReference type="STRING" id="645134.A0A0L0HAE6"/>
<feature type="transmembrane region" description="Helical" evidence="18">
    <location>
        <begin position="1110"/>
        <end position="1129"/>
    </location>
</feature>
<comment type="catalytic activity">
    <reaction evidence="14">
        <text>a 1,2-diacyl-sn-glycero-3-phosphoethanolamine(out) + ATP + H2O = a 1,2-diacyl-sn-glycero-3-phosphoethanolamine(in) + ADP + phosphate + H(+)</text>
        <dbReference type="Rhea" id="RHEA:66132"/>
        <dbReference type="ChEBI" id="CHEBI:15377"/>
        <dbReference type="ChEBI" id="CHEBI:15378"/>
        <dbReference type="ChEBI" id="CHEBI:30616"/>
        <dbReference type="ChEBI" id="CHEBI:43474"/>
        <dbReference type="ChEBI" id="CHEBI:64612"/>
        <dbReference type="ChEBI" id="CHEBI:456216"/>
    </reaction>
    <physiologicalReaction direction="left-to-right" evidence="14">
        <dbReference type="Rhea" id="RHEA:66133"/>
    </physiologicalReaction>
</comment>
<feature type="domain" description="P-type ATPase N-terminal" evidence="20">
    <location>
        <begin position="68"/>
        <end position="122"/>
    </location>
</feature>
<evidence type="ECO:0000313" key="22">
    <source>
        <dbReference type="EMBL" id="KNC97658.1"/>
    </source>
</evidence>
<dbReference type="Pfam" id="PF16209">
    <property type="entry name" value="PhoLip_ATPase_N"/>
    <property type="match status" value="1"/>
</dbReference>
<evidence type="ECO:0000256" key="4">
    <source>
        <dbReference type="ARBA" id="ARBA00022553"/>
    </source>
</evidence>
<dbReference type="GO" id="GO:0012505">
    <property type="term" value="C:endomembrane system"/>
    <property type="evidence" value="ECO:0007669"/>
    <property type="project" value="UniProtKB-SubCell"/>
</dbReference>
<dbReference type="PANTHER" id="PTHR24092:SF180">
    <property type="entry name" value="PHOSPHOLIPID-TRANSPORTING ATPASE DNF1-RELATED"/>
    <property type="match status" value="1"/>
</dbReference>
<feature type="transmembrane region" description="Helical" evidence="18">
    <location>
        <begin position="1028"/>
        <end position="1047"/>
    </location>
</feature>
<dbReference type="InterPro" id="IPR006539">
    <property type="entry name" value="P-type_ATPase_IV"/>
</dbReference>
<feature type="transmembrane region" description="Helical" evidence="18">
    <location>
        <begin position="1579"/>
        <end position="1600"/>
    </location>
</feature>
<dbReference type="eggNOG" id="KOG0206">
    <property type="taxonomic scope" value="Eukaryota"/>
</dbReference>
<evidence type="ECO:0000256" key="18">
    <source>
        <dbReference type="RuleBase" id="RU362033"/>
    </source>
</evidence>
<dbReference type="Gene3D" id="3.40.50.1000">
    <property type="entry name" value="HAD superfamily/HAD-like"/>
    <property type="match status" value="1"/>
</dbReference>
<feature type="compositionally biased region" description="Polar residues" evidence="19">
    <location>
        <begin position="1514"/>
        <end position="1531"/>
    </location>
</feature>
<dbReference type="InterPro" id="IPR032631">
    <property type="entry name" value="P-type_ATPase_N"/>
</dbReference>
<dbReference type="InterPro" id="IPR008250">
    <property type="entry name" value="ATPase_P-typ_transduc_dom_A_sf"/>
</dbReference>
<feature type="binding site" evidence="16">
    <location>
        <position position="768"/>
    </location>
    <ligand>
        <name>ATP</name>
        <dbReference type="ChEBI" id="CHEBI:30616"/>
    </ligand>
</feature>
<dbReference type="EMBL" id="KQ257463">
    <property type="protein sequence ID" value="KNC97658.1"/>
    <property type="molecule type" value="Genomic_DNA"/>
</dbReference>
<dbReference type="GeneID" id="27690368"/>
<gene>
    <name evidence="22" type="ORF">SPPG_07125</name>
</gene>
<feature type="binding site" evidence="16">
    <location>
        <position position="974"/>
    </location>
    <ligand>
        <name>ATP</name>
        <dbReference type="ChEBI" id="CHEBI:30616"/>
    </ligand>
</feature>
<evidence type="ECO:0000256" key="10">
    <source>
        <dbReference type="ARBA" id="ARBA00022967"/>
    </source>
</evidence>
<feature type="binding site" evidence="16">
    <location>
        <position position="540"/>
    </location>
    <ligand>
        <name>ATP</name>
        <dbReference type="ChEBI" id="CHEBI:30616"/>
    </ligand>
</feature>
<dbReference type="SFLD" id="SFLDF00027">
    <property type="entry name" value="p-type_atpase"/>
    <property type="match status" value="1"/>
</dbReference>
<feature type="transmembrane region" description="Helical" evidence="18">
    <location>
        <begin position="121"/>
        <end position="139"/>
    </location>
</feature>
<dbReference type="GO" id="GO:0005886">
    <property type="term" value="C:plasma membrane"/>
    <property type="evidence" value="ECO:0007669"/>
    <property type="project" value="TreeGrafter"/>
</dbReference>
<feature type="transmembrane region" description="Helical" evidence="18">
    <location>
        <begin position="1174"/>
        <end position="1196"/>
    </location>
</feature>
<feature type="compositionally biased region" description="Polar residues" evidence="19">
    <location>
        <begin position="1294"/>
        <end position="1306"/>
    </location>
</feature>
<feature type="binding site" evidence="17">
    <location>
        <position position="538"/>
    </location>
    <ligand>
        <name>Mg(2+)</name>
        <dbReference type="ChEBI" id="CHEBI:18420"/>
    </ligand>
</feature>
<evidence type="ECO:0000256" key="12">
    <source>
        <dbReference type="ARBA" id="ARBA00023136"/>
    </source>
</evidence>
<evidence type="ECO:0000256" key="13">
    <source>
        <dbReference type="ARBA" id="ARBA00034036"/>
    </source>
</evidence>
<feature type="binding site" evidence="16">
    <location>
        <position position="710"/>
    </location>
    <ligand>
        <name>ATP</name>
        <dbReference type="ChEBI" id="CHEBI:30616"/>
    </ligand>
</feature>
<feature type="binding site" evidence="17">
    <location>
        <position position="970"/>
    </location>
    <ligand>
        <name>Mg(2+)</name>
        <dbReference type="ChEBI" id="CHEBI:18420"/>
    </ligand>
</feature>
<proteinExistence type="inferred from homology"/>
<dbReference type="InterPro" id="IPR023298">
    <property type="entry name" value="ATPase_P-typ_TM_dom_sf"/>
</dbReference>
<dbReference type="InterPro" id="IPR023299">
    <property type="entry name" value="ATPase_P-typ_cyto_dom_N"/>
</dbReference>
<dbReference type="GO" id="GO:0140326">
    <property type="term" value="F:ATPase-coupled intramembrane lipid transporter activity"/>
    <property type="evidence" value="ECO:0007669"/>
    <property type="project" value="UniProtKB-EC"/>
</dbReference>
<dbReference type="GO" id="GO:0005524">
    <property type="term" value="F:ATP binding"/>
    <property type="evidence" value="ECO:0007669"/>
    <property type="project" value="UniProtKB-UniRule"/>
</dbReference>
<feature type="transmembrane region" description="Helical" evidence="18">
    <location>
        <begin position="468"/>
        <end position="492"/>
    </location>
</feature>
<dbReference type="Gene3D" id="2.70.150.10">
    <property type="entry name" value="Calcium-transporting ATPase, cytoplasmic transduction domain A"/>
    <property type="match status" value="1"/>
</dbReference>
<dbReference type="FunFam" id="3.40.1110.10:FF:000087">
    <property type="entry name" value="Phospholipid-transporting ATPase"/>
    <property type="match status" value="1"/>
</dbReference>
<evidence type="ECO:0000256" key="8">
    <source>
        <dbReference type="ARBA" id="ARBA00022840"/>
    </source>
</evidence>
<comment type="cofactor">
    <cofactor evidence="17">
        <name>Mg(2+)</name>
        <dbReference type="ChEBI" id="CHEBI:18420"/>
    </cofactor>
</comment>
<feature type="binding site" evidence="16">
    <location>
        <position position="539"/>
    </location>
    <ligand>
        <name>ATP</name>
        <dbReference type="ChEBI" id="CHEBI:30616"/>
    </ligand>
</feature>
<comment type="catalytic activity">
    <reaction evidence="13 18">
        <text>ATP + H2O + phospholipidSide 1 = ADP + phosphate + phospholipidSide 2.</text>
        <dbReference type="EC" id="7.6.2.1"/>
    </reaction>
</comment>
<evidence type="ECO:0000256" key="15">
    <source>
        <dbReference type="PIRSR" id="PIRSR606539-1"/>
    </source>
</evidence>
<dbReference type="PANTHER" id="PTHR24092">
    <property type="entry name" value="PROBABLE PHOSPHOLIPID-TRANSPORTING ATPASE"/>
    <property type="match status" value="1"/>
</dbReference>
<dbReference type="EC" id="7.6.2.1" evidence="18"/>
<feature type="transmembrane region" description="Helical" evidence="18">
    <location>
        <begin position="1208"/>
        <end position="1228"/>
    </location>
</feature>
<feature type="compositionally biased region" description="Basic and acidic residues" evidence="19">
    <location>
        <begin position="1265"/>
        <end position="1291"/>
    </location>
</feature>
<evidence type="ECO:0000256" key="17">
    <source>
        <dbReference type="PIRSR" id="PIRSR606539-3"/>
    </source>
</evidence>
<comment type="similarity">
    <text evidence="2 18">Belongs to the cation transport ATPase (P-type) (TC 3.A.3) family. Type IV subfamily.</text>
</comment>
<feature type="region of interest" description="Disordered" evidence="19">
    <location>
        <begin position="1626"/>
        <end position="1670"/>
    </location>
</feature>
<keyword evidence="12 18" id="KW-0472">Membrane</keyword>
<dbReference type="PROSITE" id="PS00154">
    <property type="entry name" value="ATPASE_E1_E2"/>
    <property type="match status" value="1"/>
</dbReference>
<dbReference type="InterPro" id="IPR044492">
    <property type="entry name" value="P_typ_ATPase_HD_dom"/>
</dbReference>
<feature type="transmembrane region" description="Helical" evidence="18">
    <location>
        <begin position="1149"/>
        <end position="1167"/>
    </location>
</feature>
<evidence type="ECO:0000256" key="6">
    <source>
        <dbReference type="ARBA" id="ARBA00022723"/>
    </source>
</evidence>
<organism evidence="22 23">
    <name type="scientific">Spizellomyces punctatus (strain DAOM BR117)</name>
    <dbReference type="NCBI Taxonomy" id="645134"/>
    <lineage>
        <taxon>Eukaryota</taxon>
        <taxon>Fungi</taxon>
        <taxon>Fungi incertae sedis</taxon>
        <taxon>Chytridiomycota</taxon>
        <taxon>Chytridiomycota incertae sedis</taxon>
        <taxon>Chytridiomycetes</taxon>
        <taxon>Spizellomycetales</taxon>
        <taxon>Spizellomycetaceae</taxon>
        <taxon>Spizellomyces</taxon>
    </lineage>
</organism>
<evidence type="ECO:0000256" key="7">
    <source>
        <dbReference type="ARBA" id="ARBA00022741"/>
    </source>
</evidence>
<dbReference type="SUPFAM" id="SSF81660">
    <property type="entry name" value="Metal cation-transporting ATPase, ATP-binding domain N"/>
    <property type="match status" value="1"/>
</dbReference>
<feature type="compositionally biased region" description="Low complexity" evidence="19">
    <location>
        <begin position="1314"/>
        <end position="1324"/>
    </location>
</feature>
<dbReference type="SUPFAM" id="SSF81665">
    <property type="entry name" value="Calcium ATPase, transmembrane domain M"/>
    <property type="match status" value="1"/>
</dbReference>
<dbReference type="FunCoup" id="A0A0L0HAE6">
    <property type="interactions" value="43"/>
</dbReference>
<comment type="subcellular location">
    <subcellularLocation>
        <location evidence="1">Endomembrane system</location>
        <topology evidence="1">Multi-pass membrane protein</topology>
    </subcellularLocation>
    <subcellularLocation>
        <location evidence="18">Membrane</location>
        <topology evidence="18">Multi-pass membrane protein</topology>
    </subcellularLocation>
</comment>
<dbReference type="GO" id="GO:0045332">
    <property type="term" value="P:phospholipid translocation"/>
    <property type="evidence" value="ECO:0007669"/>
    <property type="project" value="TreeGrafter"/>
</dbReference>
<evidence type="ECO:0000256" key="19">
    <source>
        <dbReference type="SAM" id="MobiDB-lite"/>
    </source>
</evidence>
<feature type="region of interest" description="Disordered" evidence="19">
    <location>
        <begin position="1400"/>
        <end position="1435"/>
    </location>
</feature>
<keyword evidence="5 18" id="KW-0812">Transmembrane</keyword>
<dbReference type="Proteomes" id="UP000053201">
    <property type="component" value="Unassembled WGS sequence"/>
</dbReference>
<feature type="binding site" evidence="16">
    <location>
        <position position="538"/>
    </location>
    <ligand>
        <name>ATP</name>
        <dbReference type="ChEBI" id="CHEBI:30616"/>
    </ligand>
</feature>
<keyword evidence="10 18" id="KW-1278">Translocase</keyword>
<dbReference type="SFLD" id="SFLDG00002">
    <property type="entry name" value="C1.7:_P-type_atpase_like"/>
    <property type="match status" value="1"/>
</dbReference>
<evidence type="ECO:0000256" key="1">
    <source>
        <dbReference type="ARBA" id="ARBA00004127"/>
    </source>
</evidence>
<feature type="transmembrane region" description="Helical" evidence="18">
    <location>
        <begin position="422"/>
        <end position="448"/>
    </location>
</feature>
<dbReference type="SUPFAM" id="SSF56784">
    <property type="entry name" value="HAD-like"/>
    <property type="match status" value="1"/>
</dbReference>
<keyword evidence="7 16" id="KW-0547">Nucleotide-binding</keyword>
<dbReference type="GO" id="GO:0000287">
    <property type="term" value="F:magnesium ion binding"/>
    <property type="evidence" value="ECO:0007669"/>
    <property type="project" value="UniProtKB-UniRule"/>
</dbReference>
<dbReference type="Gene3D" id="3.40.1110.10">
    <property type="entry name" value="Calcium-transporting ATPase, cytoplasmic domain N"/>
    <property type="match status" value="1"/>
</dbReference>
<feature type="region of interest" description="Disordered" evidence="19">
    <location>
        <begin position="1543"/>
        <end position="1573"/>
    </location>
</feature>
<dbReference type="CDD" id="cd02073">
    <property type="entry name" value="P-type_ATPase_APLT_Dnf-like"/>
    <property type="match status" value="1"/>
</dbReference>
<feature type="binding site" evidence="16">
    <location>
        <position position="973"/>
    </location>
    <ligand>
        <name>ATP</name>
        <dbReference type="ChEBI" id="CHEBI:30616"/>
    </ligand>
</feature>
<keyword evidence="3" id="KW-0813">Transport</keyword>
<dbReference type="SFLD" id="SFLDS00003">
    <property type="entry name" value="Haloacid_Dehalogenase"/>
    <property type="match status" value="1"/>
</dbReference>
<feature type="binding site" evidence="17">
    <location>
        <position position="540"/>
    </location>
    <ligand>
        <name>Mg(2+)</name>
        <dbReference type="ChEBI" id="CHEBI:18420"/>
    </ligand>
</feature>
<feature type="binding site" evidence="16">
    <location>
        <position position="944"/>
    </location>
    <ligand>
        <name>ATP</name>
        <dbReference type="ChEBI" id="CHEBI:30616"/>
    </ligand>
</feature>
<dbReference type="OrthoDB" id="377733at2759"/>
<feature type="binding site" evidence="16">
    <location>
        <position position="848"/>
    </location>
    <ligand>
        <name>ATP</name>
        <dbReference type="ChEBI" id="CHEBI:30616"/>
    </ligand>
</feature>
<feature type="binding site" evidence="16">
    <location>
        <position position="669"/>
    </location>
    <ligand>
        <name>ATP</name>
        <dbReference type="ChEBI" id="CHEBI:30616"/>
    </ligand>
</feature>
<feature type="region of interest" description="Disordered" evidence="19">
    <location>
        <begin position="1265"/>
        <end position="1336"/>
    </location>
</feature>
<feature type="region of interest" description="Disordered" evidence="19">
    <location>
        <begin position="1"/>
        <end position="33"/>
    </location>
</feature>
<keyword evidence="9 17" id="KW-0460">Magnesium</keyword>
<accession>A0A0L0HAE6</accession>
<protein>
    <recommendedName>
        <fullName evidence="18">Phospholipid-transporting ATPase</fullName>
        <ecNumber evidence="18">7.6.2.1</ecNumber>
    </recommendedName>
</protein>
<keyword evidence="6 17" id="KW-0479">Metal-binding</keyword>
<keyword evidence="11 18" id="KW-1133">Transmembrane helix</keyword>
<evidence type="ECO:0000259" key="21">
    <source>
        <dbReference type="Pfam" id="PF16212"/>
    </source>
</evidence>
<feature type="compositionally biased region" description="Basic residues" evidence="19">
    <location>
        <begin position="1543"/>
        <end position="1556"/>
    </location>
</feature>
<dbReference type="NCBIfam" id="TIGR01652">
    <property type="entry name" value="ATPase-Plipid"/>
    <property type="match status" value="1"/>
</dbReference>
<dbReference type="SUPFAM" id="SSF81653">
    <property type="entry name" value="Calcium ATPase, transduction domain A"/>
    <property type="match status" value="1"/>
</dbReference>